<proteinExistence type="predicted"/>
<name>A0A6L9L414_9BACT</name>
<dbReference type="Gene3D" id="1.10.260.40">
    <property type="entry name" value="lambda repressor-like DNA-binding domains"/>
    <property type="match status" value="1"/>
</dbReference>
<organism evidence="1 2">
    <name type="scientific">Spirosoma terrae</name>
    <dbReference type="NCBI Taxonomy" id="1968276"/>
    <lineage>
        <taxon>Bacteria</taxon>
        <taxon>Pseudomonadati</taxon>
        <taxon>Bacteroidota</taxon>
        <taxon>Cytophagia</taxon>
        <taxon>Cytophagales</taxon>
        <taxon>Cytophagaceae</taxon>
        <taxon>Spirosoma</taxon>
    </lineage>
</organism>
<dbReference type="Proteomes" id="UP000474175">
    <property type="component" value="Unassembled WGS sequence"/>
</dbReference>
<gene>
    <name evidence="1" type="ORF">GK108_10320</name>
</gene>
<reference evidence="1 2" key="1">
    <citation type="submission" date="2020-02" db="EMBL/GenBank/DDBJ databases">
        <title>Draft genome sequence of two Spirosoma agri KCTC 52727 and Spirosoma terrae KCTC 52035.</title>
        <authorList>
            <person name="Rojas J."/>
            <person name="Ambika Manirajan B."/>
            <person name="Suarez C."/>
            <person name="Ratering S."/>
            <person name="Schnell S."/>
        </authorList>
    </citation>
    <scope>NUCLEOTIDE SEQUENCE [LARGE SCALE GENOMIC DNA]</scope>
    <source>
        <strain evidence="1 2">KCTC 52035</strain>
    </source>
</reference>
<accession>A0A6L9L414</accession>
<evidence type="ECO:0000313" key="1">
    <source>
        <dbReference type="EMBL" id="NDU95266.1"/>
    </source>
</evidence>
<dbReference type="RefSeq" id="WP_163946843.1">
    <property type="nucleotide sequence ID" value="NZ_JAAFZH010000003.1"/>
</dbReference>
<protein>
    <submittedName>
        <fullName evidence="1">XRE family transcriptional regulator</fullName>
    </submittedName>
</protein>
<sequence>MKEQYAQLSKEQAQQVCKNIATLANSLAITHDAIAMKIGLERPSVTRILSGKNSPRLDLVYSLLAAINELSGQSYSLNDIDALAKK</sequence>
<dbReference type="AlphaFoldDB" id="A0A6L9L414"/>
<comment type="caution">
    <text evidence="1">The sequence shown here is derived from an EMBL/GenBank/DDBJ whole genome shotgun (WGS) entry which is preliminary data.</text>
</comment>
<dbReference type="InterPro" id="IPR010982">
    <property type="entry name" value="Lambda_DNA-bd_dom_sf"/>
</dbReference>
<dbReference type="GO" id="GO:0003677">
    <property type="term" value="F:DNA binding"/>
    <property type="evidence" value="ECO:0007669"/>
    <property type="project" value="InterPro"/>
</dbReference>
<evidence type="ECO:0000313" key="2">
    <source>
        <dbReference type="Proteomes" id="UP000474175"/>
    </source>
</evidence>
<dbReference type="SUPFAM" id="SSF47413">
    <property type="entry name" value="lambda repressor-like DNA-binding domains"/>
    <property type="match status" value="1"/>
</dbReference>
<dbReference type="EMBL" id="JAAFZH010000003">
    <property type="protein sequence ID" value="NDU95266.1"/>
    <property type="molecule type" value="Genomic_DNA"/>
</dbReference>
<keyword evidence="2" id="KW-1185">Reference proteome</keyword>